<dbReference type="AlphaFoldDB" id="A0A7J2TI30"/>
<dbReference type="UniPathway" id="UPA00109">
    <property type="reaction ID" value="UER00187"/>
</dbReference>
<dbReference type="SFLD" id="SFLDS00001">
    <property type="entry name" value="Enolase"/>
    <property type="match status" value="1"/>
</dbReference>
<dbReference type="PRINTS" id="PR00148">
    <property type="entry name" value="ENOLASE"/>
</dbReference>
<feature type="binding site" evidence="8">
    <location>
        <begin position="345"/>
        <end position="348"/>
    </location>
    <ligand>
        <name>substrate</name>
    </ligand>
</feature>
<dbReference type="SUPFAM" id="SSF54826">
    <property type="entry name" value="Enolase N-terminal domain-like"/>
    <property type="match status" value="1"/>
</dbReference>
<keyword evidence="4 6" id="KW-0324">Glycolysis</keyword>
<feature type="binding site" evidence="6">
    <location>
        <position position="149"/>
    </location>
    <ligand>
        <name>(2R)-2-phosphoglycerate</name>
        <dbReference type="ChEBI" id="CHEBI:58289"/>
    </ligand>
</feature>
<feature type="binding site" evidence="6">
    <location>
        <position position="369"/>
    </location>
    <ligand>
        <name>(2R)-2-phosphoglycerate</name>
        <dbReference type="ChEBI" id="CHEBI:58289"/>
    </ligand>
</feature>
<evidence type="ECO:0000256" key="9">
    <source>
        <dbReference type="PIRSR" id="PIRSR001400-3"/>
    </source>
</evidence>
<evidence type="ECO:0000256" key="4">
    <source>
        <dbReference type="ARBA" id="ARBA00023152"/>
    </source>
</evidence>
<dbReference type="EC" id="4.2.1.11" evidence="6"/>
<comment type="catalytic activity">
    <reaction evidence="6">
        <text>(2R)-2-phosphoglycerate = phosphoenolpyruvate + H2O</text>
        <dbReference type="Rhea" id="RHEA:10164"/>
        <dbReference type="ChEBI" id="CHEBI:15377"/>
        <dbReference type="ChEBI" id="CHEBI:58289"/>
        <dbReference type="ChEBI" id="CHEBI:58702"/>
        <dbReference type="EC" id="4.2.1.11"/>
    </reaction>
</comment>
<keyword evidence="12" id="KW-0670">Pyruvate</keyword>
<comment type="pathway">
    <text evidence="1 6">Carbohydrate degradation; glycolysis; pyruvate from D-glyceraldehyde 3-phosphate: step 4/5.</text>
</comment>
<feature type="domain" description="Enolase N-terminal" evidence="11">
    <location>
        <begin position="3"/>
        <end position="120"/>
    </location>
</feature>
<organism evidence="12">
    <name type="scientific">Archaeoglobus fulgidus</name>
    <dbReference type="NCBI Taxonomy" id="2234"/>
    <lineage>
        <taxon>Archaea</taxon>
        <taxon>Methanobacteriati</taxon>
        <taxon>Methanobacteriota</taxon>
        <taxon>Archaeoglobi</taxon>
        <taxon>Archaeoglobales</taxon>
        <taxon>Archaeoglobaceae</taxon>
        <taxon>Archaeoglobus</taxon>
    </lineage>
</organism>
<dbReference type="InterPro" id="IPR000941">
    <property type="entry name" value="Enolase"/>
</dbReference>
<feature type="binding site" evidence="6 9">
    <location>
        <position position="227"/>
    </location>
    <ligand>
        <name>Mg(2+)</name>
        <dbReference type="ChEBI" id="CHEBI:18420"/>
    </ligand>
</feature>
<evidence type="ECO:0000256" key="6">
    <source>
        <dbReference type="HAMAP-Rule" id="MF_00318"/>
    </source>
</evidence>
<comment type="subcellular location">
    <subcellularLocation>
        <location evidence="6">Cytoplasm</location>
    </subcellularLocation>
    <subcellularLocation>
        <location evidence="6">Secreted</location>
    </subcellularLocation>
    <subcellularLocation>
        <location evidence="6">Cell surface</location>
    </subcellularLocation>
    <text evidence="6">Fractions of enolase are present in both the cytoplasm and on the cell surface.</text>
</comment>
<gene>
    <name evidence="6" type="primary">eno</name>
    <name evidence="12" type="ORF">ENP88_03435</name>
</gene>
<dbReference type="SMART" id="SM01192">
    <property type="entry name" value="Enolase_C"/>
    <property type="match status" value="1"/>
</dbReference>
<evidence type="ECO:0000256" key="3">
    <source>
        <dbReference type="ARBA" id="ARBA00022842"/>
    </source>
</evidence>
<dbReference type="Gene3D" id="3.20.20.120">
    <property type="entry name" value="Enolase-like C-terminal domain"/>
    <property type="match status" value="1"/>
</dbReference>
<name>A0A7J2TI30_ARCFL</name>
<dbReference type="Pfam" id="PF03952">
    <property type="entry name" value="Enolase_N"/>
    <property type="match status" value="1"/>
</dbReference>
<dbReference type="GO" id="GO:0009986">
    <property type="term" value="C:cell surface"/>
    <property type="evidence" value="ECO:0007669"/>
    <property type="project" value="UniProtKB-SubCell"/>
</dbReference>
<keyword evidence="3 6" id="KW-0460">Magnesium</keyword>
<protein>
    <recommendedName>
        <fullName evidence="6">Enolase</fullName>
        <ecNumber evidence="6">4.2.1.11</ecNumber>
    </recommendedName>
    <alternativeName>
        <fullName evidence="6">2-phospho-D-glycerate hydro-lyase</fullName>
    </alternativeName>
    <alternativeName>
        <fullName evidence="6">2-phosphoglycerate dehydratase</fullName>
    </alternativeName>
</protein>
<dbReference type="GO" id="GO:0005576">
    <property type="term" value="C:extracellular region"/>
    <property type="evidence" value="ECO:0007669"/>
    <property type="project" value="UniProtKB-SubCell"/>
</dbReference>
<comment type="caution">
    <text evidence="12">The sequence shown here is derived from an EMBL/GenBank/DDBJ whole genome shotgun (WGS) entry which is preliminary data.</text>
</comment>
<feature type="active site" description="Proton donor" evidence="6 7">
    <location>
        <position position="191"/>
    </location>
</feature>
<evidence type="ECO:0000313" key="12">
    <source>
        <dbReference type="EMBL" id="HEH35205.1"/>
    </source>
</evidence>
<feature type="binding site" evidence="6">
    <location>
        <position position="347"/>
    </location>
    <ligand>
        <name>(2R)-2-phosphoglycerate</name>
        <dbReference type="ChEBI" id="CHEBI:58289"/>
    </ligand>
</feature>
<comment type="cofactor">
    <cofactor evidence="6">
        <name>Mg(2+)</name>
        <dbReference type="ChEBI" id="CHEBI:18420"/>
    </cofactor>
    <text evidence="6">Binds a second Mg(2+) ion via substrate during catalysis.</text>
</comment>
<comment type="cofactor">
    <cofactor evidence="9">
        <name>Mg(2+)</name>
        <dbReference type="ChEBI" id="CHEBI:18420"/>
    </cofactor>
    <text evidence="9">Mg(2+) is required for catalysis and for stabilizing the dimer.</text>
</comment>
<dbReference type="SUPFAM" id="SSF51604">
    <property type="entry name" value="Enolase C-terminal domain-like"/>
    <property type="match status" value="1"/>
</dbReference>
<dbReference type="HAMAP" id="MF_00318">
    <property type="entry name" value="Enolase"/>
    <property type="match status" value="1"/>
</dbReference>
<dbReference type="SMART" id="SM01193">
    <property type="entry name" value="Enolase_N"/>
    <property type="match status" value="1"/>
</dbReference>
<feature type="binding site" evidence="6 9">
    <location>
        <position position="293"/>
    </location>
    <ligand>
        <name>Mg(2+)</name>
        <dbReference type="ChEBI" id="CHEBI:18420"/>
    </ligand>
</feature>
<comment type="function">
    <text evidence="6">Catalyzes the reversible conversion of 2-phosphoglycerate (2-PG) into phosphoenolpyruvate (PEP). It is essential for the degradation of carbohydrates via glycolysis.</text>
</comment>
<dbReference type="GO" id="GO:0004634">
    <property type="term" value="F:phosphopyruvate hydratase activity"/>
    <property type="evidence" value="ECO:0007669"/>
    <property type="project" value="UniProtKB-UniRule"/>
</dbReference>
<dbReference type="InterPro" id="IPR029017">
    <property type="entry name" value="Enolase-like_N"/>
</dbReference>
<feature type="domain" description="Enolase C-terminal TIM barrel" evidence="10">
    <location>
        <begin position="125"/>
        <end position="397"/>
    </location>
</feature>
<evidence type="ECO:0000256" key="8">
    <source>
        <dbReference type="PIRSR" id="PIRSR001400-2"/>
    </source>
</evidence>
<evidence type="ECO:0000256" key="2">
    <source>
        <dbReference type="ARBA" id="ARBA00009604"/>
    </source>
</evidence>
<keyword evidence="6" id="KW-0964">Secreted</keyword>
<dbReference type="GO" id="GO:0000015">
    <property type="term" value="C:phosphopyruvate hydratase complex"/>
    <property type="evidence" value="ECO:0007669"/>
    <property type="project" value="InterPro"/>
</dbReference>
<dbReference type="Pfam" id="PF00113">
    <property type="entry name" value="Enolase_C"/>
    <property type="match status" value="1"/>
</dbReference>
<feature type="binding site" evidence="8">
    <location>
        <position position="150"/>
    </location>
    <ligand>
        <name>substrate</name>
    </ligand>
</feature>
<evidence type="ECO:0000256" key="1">
    <source>
        <dbReference type="ARBA" id="ARBA00005031"/>
    </source>
</evidence>
<comment type="similarity">
    <text evidence="2 6">Belongs to the enolase family.</text>
</comment>
<accession>A0A7J2TI30</accession>
<feature type="active site" description="Proton acceptor" evidence="6 7">
    <location>
        <position position="318"/>
    </location>
</feature>
<dbReference type="Gene3D" id="3.30.390.10">
    <property type="entry name" value="Enolase-like, N-terminal domain"/>
    <property type="match status" value="1"/>
</dbReference>
<dbReference type="GO" id="GO:0000287">
    <property type="term" value="F:magnesium ion binding"/>
    <property type="evidence" value="ECO:0007669"/>
    <property type="project" value="UniProtKB-UniRule"/>
</dbReference>
<evidence type="ECO:0000256" key="7">
    <source>
        <dbReference type="PIRSR" id="PIRSR001400-1"/>
    </source>
</evidence>
<dbReference type="InterPro" id="IPR020811">
    <property type="entry name" value="Enolase_N"/>
</dbReference>
<evidence type="ECO:0000256" key="5">
    <source>
        <dbReference type="ARBA" id="ARBA00023239"/>
    </source>
</evidence>
<dbReference type="SFLD" id="SFLDF00002">
    <property type="entry name" value="enolase"/>
    <property type="match status" value="1"/>
</dbReference>
<feature type="binding site" evidence="6">
    <location>
        <position position="348"/>
    </location>
    <ligand>
        <name>(2R)-2-phosphoglycerate</name>
        <dbReference type="ChEBI" id="CHEBI:58289"/>
    </ligand>
</feature>
<evidence type="ECO:0000259" key="11">
    <source>
        <dbReference type="SMART" id="SM01193"/>
    </source>
</evidence>
<dbReference type="InterPro" id="IPR036849">
    <property type="entry name" value="Enolase-like_C_sf"/>
</dbReference>
<feature type="binding site" evidence="8">
    <location>
        <position position="268"/>
    </location>
    <ligand>
        <name>substrate</name>
    </ligand>
</feature>
<dbReference type="CDD" id="cd03313">
    <property type="entry name" value="enolase"/>
    <property type="match status" value="1"/>
</dbReference>
<dbReference type="GO" id="GO:0006096">
    <property type="term" value="P:glycolytic process"/>
    <property type="evidence" value="ECO:0007669"/>
    <property type="project" value="UniProtKB-UniRule"/>
</dbReference>
<feature type="binding site" evidence="8">
    <location>
        <position position="293"/>
    </location>
    <ligand>
        <name>substrate</name>
    </ligand>
</feature>
<dbReference type="PANTHER" id="PTHR11902:SF1">
    <property type="entry name" value="ENOLASE"/>
    <property type="match status" value="1"/>
</dbReference>
<keyword evidence="6" id="KW-0963">Cytoplasm</keyword>
<dbReference type="PIRSF" id="PIRSF001400">
    <property type="entry name" value="Enolase"/>
    <property type="match status" value="1"/>
</dbReference>
<keyword evidence="5 6" id="KW-0456">Lyase</keyword>
<feature type="binding site" evidence="6">
    <location>
        <position position="318"/>
    </location>
    <ligand>
        <name>(2R)-2-phosphoglycerate</name>
        <dbReference type="ChEBI" id="CHEBI:58289"/>
    </ligand>
</feature>
<keyword evidence="6 9" id="KW-0479">Metal-binding</keyword>
<dbReference type="EMBL" id="DSLA01000056">
    <property type="protein sequence ID" value="HEH35205.1"/>
    <property type="molecule type" value="Genomic_DNA"/>
</dbReference>
<proteinExistence type="inferred from homology"/>
<feature type="binding site" evidence="8">
    <location>
        <position position="141"/>
    </location>
    <ligand>
        <name>substrate</name>
    </ligand>
</feature>
<reference evidence="12" key="1">
    <citation type="journal article" date="2020" name="mSystems">
        <title>Genome- and Community-Level Interaction Insights into Carbon Utilization and Element Cycling Functions of Hydrothermarchaeota in Hydrothermal Sediment.</title>
        <authorList>
            <person name="Zhou Z."/>
            <person name="Liu Y."/>
            <person name="Xu W."/>
            <person name="Pan J."/>
            <person name="Luo Z.H."/>
            <person name="Li M."/>
        </authorList>
    </citation>
    <scope>NUCLEOTIDE SEQUENCE [LARGE SCALE GENOMIC DNA]</scope>
    <source>
        <strain evidence="12">SpSt-26</strain>
    </source>
</reference>
<dbReference type="SFLD" id="SFLDG00178">
    <property type="entry name" value="enolase"/>
    <property type="match status" value="1"/>
</dbReference>
<sequence>MIIEDVRYRIVFDSRGRETVECEVEAGDFVAIASAPSGASKGSREAVAVDPRKFKEIEEKVSKALIGISVFDQEEVDERLKELDGTENFSNIGGNFAISASIAVAKCASLILGQPLCLYLGGIFAREIPFPLGNVIGGGKHAEGSTSIQEFLVVAVGAKSFLEAQRINSEVHREVGKILRDRGFFSAKGDEGAWAAQIKDEMALELLTKAVEKVEKEFGTKIRIGLDVAANELWNGREYVYRDKRLSTEEQIDFIAKLIESYDLLYVEDPLHEDDFEGFSRLTEIAKCLICGDDLFVTNWKRVEIGAKMKAGNALLVKPNQAGTLTDTFKAVKVARKNGYEIVLSHRSGETEDSYLSHLAVAFNAKLIKTGIVGGERISKLNEMIRIEEMLKARMVRI</sequence>
<feature type="binding site" evidence="6 9">
    <location>
        <position position="268"/>
    </location>
    <ligand>
        <name>Mg(2+)</name>
        <dbReference type="ChEBI" id="CHEBI:18420"/>
    </ligand>
</feature>
<dbReference type="InterPro" id="IPR020810">
    <property type="entry name" value="Enolase_C"/>
</dbReference>
<dbReference type="PANTHER" id="PTHR11902">
    <property type="entry name" value="ENOLASE"/>
    <property type="match status" value="1"/>
</dbReference>
<evidence type="ECO:0000259" key="10">
    <source>
        <dbReference type="SMART" id="SM01192"/>
    </source>
</evidence>
<feature type="binding site" evidence="8">
    <location>
        <position position="369"/>
    </location>
    <ligand>
        <name>substrate</name>
    </ligand>
</feature>